<evidence type="ECO:0000256" key="1">
    <source>
        <dbReference type="SAM" id="MobiDB-lite"/>
    </source>
</evidence>
<accession>A0A0A9DIG4</accession>
<organism evidence="2">
    <name type="scientific">Arundo donax</name>
    <name type="common">Giant reed</name>
    <name type="synonym">Donax arundinaceus</name>
    <dbReference type="NCBI Taxonomy" id="35708"/>
    <lineage>
        <taxon>Eukaryota</taxon>
        <taxon>Viridiplantae</taxon>
        <taxon>Streptophyta</taxon>
        <taxon>Embryophyta</taxon>
        <taxon>Tracheophyta</taxon>
        <taxon>Spermatophyta</taxon>
        <taxon>Magnoliopsida</taxon>
        <taxon>Liliopsida</taxon>
        <taxon>Poales</taxon>
        <taxon>Poaceae</taxon>
        <taxon>PACMAD clade</taxon>
        <taxon>Arundinoideae</taxon>
        <taxon>Arundineae</taxon>
        <taxon>Arundo</taxon>
    </lineage>
</organism>
<reference evidence="2" key="1">
    <citation type="submission" date="2014-09" db="EMBL/GenBank/DDBJ databases">
        <authorList>
            <person name="Magalhaes I.L.F."/>
            <person name="Oliveira U."/>
            <person name="Santos F.R."/>
            <person name="Vidigal T.H.D.A."/>
            <person name="Brescovit A.D."/>
            <person name="Santos A.J."/>
        </authorList>
    </citation>
    <scope>NUCLEOTIDE SEQUENCE</scope>
    <source>
        <tissue evidence="2">Shoot tissue taken approximately 20 cm above the soil surface</tissue>
    </source>
</reference>
<evidence type="ECO:0000313" key="2">
    <source>
        <dbReference type="EMBL" id="JAD86463.1"/>
    </source>
</evidence>
<feature type="compositionally biased region" description="Low complexity" evidence="1">
    <location>
        <begin position="87"/>
        <end position="96"/>
    </location>
</feature>
<name>A0A0A9DIG4_ARUDO</name>
<dbReference type="AlphaFoldDB" id="A0A0A9DIG4"/>
<proteinExistence type="predicted"/>
<reference evidence="2" key="2">
    <citation type="journal article" date="2015" name="Data Brief">
        <title>Shoot transcriptome of the giant reed, Arundo donax.</title>
        <authorList>
            <person name="Barrero R.A."/>
            <person name="Guerrero F.D."/>
            <person name="Moolhuijzen P."/>
            <person name="Goolsby J.A."/>
            <person name="Tidwell J."/>
            <person name="Bellgard S.E."/>
            <person name="Bellgard M.I."/>
        </authorList>
    </citation>
    <scope>NUCLEOTIDE SEQUENCE</scope>
    <source>
        <tissue evidence="2">Shoot tissue taken approximately 20 cm above the soil surface</tissue>
    </source>
</reference>
<feature type="compositionally biased region" description="Polar residues" evidence="1">
    <location>
        <begin position="9"/>
        <end position="25"/>
    </location>
</feature>
<sequence length="96" mass="10775">MLPERSTKSPHSTLNVATRMTQHLHTPSRPPLPFTPDAPYEDATGSTYHRFRPSSHRMTKPSTARRGHRRSLHQVAPRHLIKHDAMSPSSSSLSSS</sequence>
<protein>
    <submittedName>
        <fullName evidence="2">Uncharacterized protein</fullName>
    </submittedName>
</protein>
<feature type="compositionally biased region" description="Basic residues" evidence="1">
    <location>
        <begin position="49"/>
        <end position="72"/>
    </location>
</feature>
<dbReference type="EMBL" id="GBRH01211432">
    <property type="protein sequence ID" value="JAD86463.1"/>
    <property type="molecule type" value="Transcribed_RNA"/>
</dbReference>
<feature type="region of interest" description="Disordered" evidence="1">
    <location>
        <begin position="1"/>
        <end position="96"/>
    </location>
</feature>